<protein>
    <submittedName>
        <fullName evidence="2">Uncharacterized protein</fullName>
    </submittedName>
</protein>
<reference evidence="2" key="1">
    <citation type="submission" date="2018-10" db="EMBL/GenBank/DDBJ databases">
        <title>Hidden diversity of soil giant viruses.</title>
        <authorList>
            <person name="Schulz F."/>
            <person name="Alteio L."/>
            <person name="Goudeau D."/>
            <person name="Ryan E.M."/>
            <person name="Malmstrom R.R."/>
            <person name="Blanchard J."/>
            <person name="Woyke T."/>
        </authorList>
    </citation>
    <scope>NUCLEOTIDE SEQUENCE</scope>
    <source>
        <strain evidence="2">HOV1</strain>
    </source>
</reference>
<proteinExistence type="predicted"/>
<organism evidence="2">
    <name type="scientific">Homavirus sp</name>
    <dbReference type="NCBI Taxonomy" id="2487769"/>
    <lineage>
        <taxon>Viruses</taxon>
        <taxon>Varidnaviria</taxon>
        <taxon>Bamfordvirae</taxon>
        <taxon>Nucleocytoviricota</taxon>
        <taxon>Megaviricetes</taxon>
        <taxon>Imitervirales</taxon>
        <taxon>Mimiviridae</taxon>
        <taxon>Klosneuvirinae</taxon>
    </lineage>
</organism>
<dbReference type="EMBL" id="MK072335">
    <property type="protein sequence ID" value="AYV82047.1"/>
    <property type="molecule type" value="Genomic_DNA"/>
</dbReference>
<evidence type="ECO:0000313" key="2">
    <source>
        <dbReference type="EMBL" id="AYV82047.1"/>
    </source>
</evidence>
<feature type="region of interest" description="Disordered" evidence="1">
    <location>
        <begin position="183"/>
        <end position="264"/>
    </location>
</feature>
<feature type="compositionally biased region" description="Basic and acidic residues" evidence="1">
    <location>
        <begin position="191"/>
        <end position="228"/>
    </location>
</feature>
<feature type="compositionally biased region" description="Acidic residues" evidence="1">
    <location>
        <begin position="244"/>
        <end position="264"/>
    </location>
</feature>
<gene>
    <name evidence="2" type="ORF">Homavirus4_10</name>
</gene>
<accession>A0A3G5A4B0</accession>
<sequence>MYYMENIDKGLDNNIVIMHNNNYKELEDSISSNPEKMYVDESNHLLNKTRSKSESTLIKKLSKKKNKKKFTVIKTDNVLNIVDNYTDLYENNVLIGNPDKLINSTESNNIVDDNSVDHHSEIVYNIPIDLSNNIVNDNNVNQNCDFVYNSPTHLNSNNIDSSLYPYLDPNVVTDLVTDLDPDIDPTPFIDSENKNKDLDKDQDIHSENNDIDNDIDKEVDIDKDKDEDKEVDIDSNVDPHIDVDPDEDSESDPNIDPDIDPNIDPNIDPDEDTSYIKNIQNSTQFFGCFDVENSVNNAIDCSCSGDEKNIEVTSSYIFEKDPLLMEHDNPDPFDKFDIYDQDKIKHKNQKNIGKLGVVTFSAIIMLGSACITKYLS</sequence>
<name>A0A3G5A4B0_9VIRU</name>
<evidence type="ECO:0000256" key="1">
    <source>
        <dbReference type="SAM" id="MobiDB-lite"/>
    </source>
</evidence>